<keyword evidence="2" id="KW-1185">Reference proteome</keyword>
<organism evidence="1 2">
    <name type="scientific">Melipona bicolor</name>
    <dbReference type="NCBI Taxonomy" id="60889"/>
    <lineage>
        <taxon>Eukaryota</taxon>
        <taxon>Metazoa</taxon>
        <taxon>Ecdysozoa</taxon>
        <taxon>Arthropoda</taxon>
        <taxon>Hexapoda</taxon>
        <taxon>Insecta</taxon>
        <taxon>Pterygota</taxon>
        <taxon>Neoptera</taxon>
        <taxon>Endopterygota</taxon>
        <taxon>Hymenoptera</taxon>
        <taxon>Apocrita</taxon>
        <taxon>Aculeata</taxon>
        <taxon>Apoidea</taxon>
        <taxon>Anthophila</taxon>
        <taxon>Apidae</taxon>
        <taxon>Melipona</taxon>
    </lineage>
</organism>
<name>A0AA40FMX3_9HYME</name>
<dbReference type="AlphaFoldDB" id="A0AA40FMX3"/>
<protein>
    <submittedName>
        <fullName evidence="1">Uncharacterized protein</fullName>
    </submittedName>
</protein>
<dbReference type="EMBL" id="JAHYIQ010000024">
    <property type="protein sequence ID" value="KAK1122128.1"/>
    <property type="molecule type" value="Genomic_DNA"/>
</dbReference>
<dbReference type="Proteomes" id="UP001177670">
    <property type="component" value="Unassembled WGS sequence"/>
</dbReference>
<accession>A0AA40FMX3</accession>
<gene>
    <name evidence="1" type="ORF">K0M31_009965</name>
</gene>
<comment type="caution">
    <text evidence="1">The sequence shown here is derived from an EMBL/GenBank/DDBJ whole genome shotgun (WGS) entry which is preliminary data.</text>
</comment>
<proteinExistence type="predicted"/>
<reference evidence="1" key="1">
    <citation type="submission" date="2021-10" db="EMBL/GenBank/DDBJ databases">
        <title>Melipona bicolor Genome sequencing and assembly.</title>
        <authorList>
            <person name="Araujo N.S."/>
            <person name="Arias M.C."/>
        </authorList>
    </citation>
    <scope>NUCLEOTIDE SEQUENCE</scope>
    <source>
        <strain evidence="1">USP_2M_L1-L4_2017</strain>
        <tissue evidence="1">Whole body</tissue>
    </source>
</reference>
<evidence type="ECO:0000313" key="2">
    <source>
        <dbReference type="Proteomes" id="UP001177670"/>
    </source>
</evidence>
<evidence type="ECO:0000313" key="1">
    <source>
        <dbReference type="EMBL" id="KAK1122128.1"/>
    </source>
</evidence>
<sequence length="76" mass="8794">MIRHEAFLATDEEFLSIEAALSSPEKTKWRSALDEELNSLNNSKLKMRLDHLHIKTAFLNADLNKVIYMEQSPGYE</sequence>